<sequence length="74" mass="8744">MDIQTRKLKFIQELLKIQSEELLSRLEGILKDNDDFSPFTVEEFNSRIDRSLEDSKNDNVIASDELLSEIKQWQ</sequence>
<dbReference type="Proteomes" id="UP000028933">
    <property type="component" value="Chromosome"/>
</dbReference>
<proteinExistence type="predicted"/>
<gene>
    <name evidence="1" type="ORF">BD94_2722</name>
</gene>
<evidence type="ECO:0000313" key="1">
    <source>
        <dbReference type="EMBL" id="AIL46497.1"/>
    </source>
</evidence>
<organism evidence="1 2">
    <name type="scientific">Elizabethkingia anophelis NUHP1</name>
    <dbReference type="NCBI Taxonomy" id="1338011"/>
    <lineage>
        <taxon>Bacteria</taxon>
        <taxon>Pseudomonadati</taxon>
        <taxon>Bacteroidota</taxon>
        <taxon>Flavobacteriia</taxon>
        <taxon>Flavobacteriales</taxon>
        <taxon>Weeksellaceae</taxon>
        <taxon>Elizabethkingia</taxon>
    </lineage>
</organism>
<evidence type="ECO:0008006" key="3">
    <source>
        <dbReference type="Google" id="ProtNLM"/>
    </source>
</evidence>
<dbReference type="EMBL" id="CP007547">
    <property type="protein sequence ID" value="AIL46497.1"/>
    <property type="molecule type" value="Genomic_DNA"/>
</dbReference>
<dbReference type="eggNOG" id="ENOG50330P9">
    <property type="taxonomic scope" value="Bacteria"/>
</dbReference>
<dbReference type="KEGG" id="eao:BD94_2722"/>
<reference evidence="1" key="1">
    <citation type="journal article" date="2013" name="Lancet">
        <title>First case of E anophelis outbreak in an intensive-care unit.</title>
        <authorList>
            <person name="Teo J."/>
            <person name="Tan S.Y."/>
            <person name="Tay M."/>
            <person name="Ding Y."/>
            <person name="Kjelleberg S."/>
            <person name="Givskov M."/>
            <person name="Lin R.T."/>
            <person name="Yang L."/>
        </authorList>
    </citation>
    <scope>NUCLEOTIDE SEQUENCE [LARGE SCALE GENOMIC DNA]</scope>
    <source>
        <strain evidence="1">NUHP1</strain>
    </source>
</reference>
<accession>A0A077EGA5</accession>
<dbReference type="HOGENOM" id="CLU_197570_0_0_10"/>
<evidence type="ECO:0000313" key="2">
    <source>
        <dbReference type="Proteomes" id="UP000028933"/>
    </source>
</evidence>
<dbReference type="STRING" id="1338011.BD94_2722"/>
<protein>
    <recommendedName>
        <fullName evidence="3">Addiction module component</fullName>
    </recommendedName>
</protein>
<reference evidence="1" key="2">
    <citation type="journal article" date="2015" name="Genome Biol. Evol.">
        <title>Complete Genome Sequence and Transcriptomic Analysis of the Novel Pathogen Elizabethkingia anophelis in Response to Oxidative Stress.</title>
        <authorList>
            <person name="Li Y."/>
            <person name="Liu Y."/>
            <person name="Chew S.C."/>
            <person name="Tay M."/>
            <person name="Salido M.M."/>
            <person name="Teo J."/>
            <person name="Lauro F.M."/>
            <person name="Givskov M."/>
            <person name="Yang L."/>
        </authorList>
    </citation>
    <scope>NUCLEOTIDE SEQUENCE</scope>
    <source>
        <strain evidence="1">NUHP1</strain>
    </source>
</reference>
<name>A0A077EGA5_9FLAO</name>
<dbReference type="RefSeq" id="WP_024565902.1">
    <property type="nucleotide sequence ID" value="NZ_CP007547.1"/>
</dbReference>
<dbReference type="AlphaFoldDB" id="A0A077EGA5"/>